<dbReference type="EMBL" id="SNRY01003976">
    <property type="protein sequence ID" value="KAA6319143.1"/>
    <property type="molecule type" value="Genomic_DNA"/>
</dbReference>
<dbReference type="Gene3D" id="3.60.10.10">
    <property type="entry name" value="Endonuclease/exonuclease/phosphatase"/>
    <property type="match status" value="1"/>
</dbReference>
<evidence type="ECO:0008006" key="2">
    <source>
        <dbReference type="Google" id="ProtNLM"/>
    </source>
</evidence>
<comment type="caution">
    <text evidence="1">The sequence shown here is derived from an EMBL/GenBank/DDBJ whole genome shotgun (WGS) entry which is preliminary data.</text>
</comment>
<dbReference type="AlphaFoldDB" id="A0A5J4QEW9"/>
<organism evidence="1">
    <name type="scientific">termite gut metagenome</name>
    <dbReference type="NCBI Taxonomy" id="433724"/>
    <lineage>
        <taxon>unclassified sequences</taxon>
        <taxon>metagenomes</taxon>
        <taxon>organismal metagenomes</taxon>
    </lineage>
</organism>
<accession>A0A5J4QEW9</accession>
<dbReference type="InterPro" id="IPR036691">
    <property type="entry name" value="Endo/exonu/phosph_ase_sf"/>
</dbReference>
<feature type="non-terminal residue" evidence="1">
    <location>
        <position position="1"/>
    </location>
</feature>
<name>A0A5J4QEW9_9ZZZZ</name>
<dbReference type="SUPFAM" id="SSF56219">
    <property type="entry name" value="DNase I-like"/>
    <property type="match status" value="1"/>
</dbReference>
<reference evidence="1" key="1">
    <citation type="submission" date="2019-03" db="EMBL/GenBank/DDBJ databases">
        <title>Single cell metagenomics reveals metabolic interactions within the superorganism composed of flagellate Streblomastix strix and complex community of Bacteroidetes bacteria on its surface.</title>
        <authorList>
            <person name="Treitli S.C."/>
            <person name="Kolisko M."/>
            <person name="Husnik F."/>
            <person name="Keeling P."/>
            <person name="Hampl V."/>
        </authorList>
    </citation>
    <scope>NUCLEOTIDE SEQUENCE</scope>
    <source>
        <strain evidence="1">STM</strain>
    </source>
</reference>
<sequence>SYTHRVISQSLNDAFTETGGGLGVSYNMHRFYFKIDHILTSKNTKVYNCIVDHSIKDSDHYPIKCYIVKQSVVHLQKTNMKRIV</sequence>
<evidence type="ECO:0000313" key="1">
    <source>
        <dbReference type="EMBL" id="KAA6319143.1"/>
    </source>
</evidence>
<gene>
    <name evidence="1" type="ORF">EZS27_030926</name>
</gene>
<proteinExistence type="predicted"/>
<protein>
    <recommendedName>
        <fullName evidence="2">Endonuclease/exonuclease/phosphatase domain-containing protein</fullName>
    </recommendedName>
</protein>